<sequence>MAAVAQVAAVAVQVEVADGDSRRIEGRPQPWVKPLVAVGLGIVVSNGLQVQAYVFRSVPLQLEEKTCCASIPLVEGKTSLRLVVSSCGTAEGEWNGYIQAEHLPTVHEEDPLGCASTTTVSILGAPPPVALQMVSAHDVGQELGCSSTATISILDAPPPVALQMVSAHDLGQELEEFECLYVLMVRLVEGDASS</sequence>
<dbReference type="AlphaFoldDB" id="A0A843XG31"/>
<evidence type="ECO:0000313" key="1">
    <source>
        <dbReference type="EMBL" id="MQM18222.1"/>
    </source>
</evidence>
<reference evidence="1" key="1">
    <citation type="submission" date="2017-07" db="EMBL/GenBank/DDBJ databases">
        <title>Taro Niue Genome Assembly and Annotation.</title>
        <authorList>
            <person name="Atibalentja N."/>
            <person name="Keating K."/>
            <person name="Fields C.J."/>
        </authorList>
    </citation>
    <scope>NUCLEOTIDE SEQUENCE</scope>
    <source>
        <strain evidence="1">Niue_2</strain>
        <tissue evidence="1">Leaf</tissue>
    </source>
</reference>
<dbReference type="EMBL" id="NMUH01008042">
    <property type="protein sequence ID" value="MQM18222.1"/>
    <property type="molecule type" value="Genomic_DNA"/>
</dbReference>
<protein>
    <submittedName>
        <fullName evidence="1">Uncharacterized protein</fullName>
    </submittedName>
</protein>
<proteinExistence type="predicted"/>
<keyword evidence="2" id="KW-1185">Reference proteome</keyword>
<accession>A0A843XG31</accession>
<gene>
    <name evidence="1" type="ORF">Taro_051209</name>
</gene>
<organism evidence="1 2">
    <name type="scientific">Colocasia esculenta</name>
    <name type="common">Wild taro</name>
    <name type="synonym">Arum esculentum</name>
    <dbReference type="NCBI Taxonomy" id="4460"/>
    <lineage>
        <taxon>Eukaryota</taxon>
        <taxon>Viridiplantae</taxon>
        <taxon>Streptophyta</taxon>
        <taxon>Embryophyta</taxon>
        <taxon>Tracheophyta</taxon>
        <taxon>Spermatophyta</taxon>
        <taxon>Magnoliopsida</taxon>
        <taxon>Liliopsida</taxon>
        <taxon>Araceae</taxon>
        <taxon>Aroideae</taxon>
        <taxon>Colocasieae</taxon>
        <taxon>Colocasia</taxon>
    </lineage>
</organism>
<evidence type="ECO:0000313" key="2">
    <source>
        <dbReference type="Proteomes" id="UP000652761"/>
    </source>
</evidence>
<feature type="non-terminal residue" evidence="1">
    <location>
        <position position="1"/>
    </location>
</feature>
<dbReference type="Proteomes" id="UP000652761">
    <property type="component" value="Unassembled WGS sequence"/>
</dbReference>
<name>A0A843XG31_COLES</name>
<comment type="caution">
    <text evidence="1">The sequence shown here is derived from an EMBL/GenBank/DDBJ whole genome shotgun (WGS) entry which is preliminary data.</text>
</comment>